<name>A0A238LEI8_9RHOB</name>
<reference evidence="3 4" key="1">
    <citation type="submission" date="2017-05" db="EMBL/GenBank/DDBJ databases">
        <authorList>
            <person name="Song R."/>
            <person name="Chenine A.L."/>
            <person name="Ruprecht R.M."/>
        </authorList>
    </citation>
    <scope>NUCLEOTIDE SEQUENCE [LARGE SCALE GENOMIC DNA]</scope>
    <source>
        <strain evidence="3 4">CECT 8899</strain>
    </source>
</reference>
<evidence type="ECO:0008006" key="5">
    <source>
        <dbReference type="Google" id="ProtNLM"/>
    </source>
</evidence>
<proteinExistence type="predicted"/>
<feature type="transmembrane region" description="Helical" evidence="2">
    <location>
        <begin position="7"/>
        <end position="30"/>
    </location>
</feature>
<keyword evidence="4" id="KW-1185">Reference proteome</keyword>
<keyword evidence="2" id="KW-0472">Membrane</keyword>
<keyword evidence="2" id="KW-1133">Transmembrane helix</keyword>
<dbReference type="EMBL" id="FXZK01000003">
    <property type="protein sequence ID" value="SMY07834.1"/>
    <property type="molecule type" value="Genomic_DNA"/>
</dbReference>
<evidence type="ECO:0000256" key="1">
    <source>
        <dbReference type="SAM" id="MobiDB-lite"/>
    </source>
</evidence>
<evidence type="ECO:0000313" key="4">
    <source>
        <dbReference type="Proteomes" id="UP000201613"/>
    </source>
</evidence>
<keyword evidence="2" id="KW-0812">Transmembrane</keyword>
<feature type="transmembrane region" description="Helical" evidence="2">
    <location>
        <begin position="42"/>
        <end position="64"/>
    </location>
</feature>
<feature type="region of interest" description="Disordered" evidence="1">
    <location>
        <begin position="223"/>
        <end position="255"/>
    </location>
</feature>
<sequence length="255" mass="28736">MQVLSLMILGIVGLTLLVYTILCALGIMPWLTFEAQFGDYTYLYAGHATQIGVTTLFLLLFFFIPSQSRLLALERSHRDFKISMDDVARAFHVCHTADRSGVFTLSSEFDAVRERLTYLRDHPDLAELETDILTVAAQMSQQARRLADVYSDERVARAKDFLRQRQAEAENQQARIIEAQHSCREIRKWAQQIELEESVVASQLARLDEELQSALPALGYSFEGFDAPESTDEADPDAKTSRPANVVTMTKPAAE</sequence>
<dbReference type="AlphaFoldDB" id="A0A238LEI8"/>
<evidence type="ECO:0000313" key="3">
    <source>
        <dbReference type="EMBL" id="SMY07834.1"/>
    </source>
</evidence>
<dbReference type="Proteomes" id="UP000201613">
    <property type="component" value="Unassembled WGS sequence"/>
</dbReference>
<evidence type="ECO:0000256" key="2">
    <source>
        <dbReference type="SAM" id="Phobius"/>
    </source>
</evidence>
<protein>
    <recommendedName>
        <fullName evidence="5">DNA repair protein</fullName>
    </recommendedName>
</protein>
<accession>A0A238LEI8</accession>
<organism evidence="3 4">
    <name type="scientific">Flavimaricola marinus</name>
    <dbReference type="NCBI Taxonomy" id="1819565"/>
    <lineage>
        <taxon>Bacteria</taxon>
        <taxon>Pseudomonadati</taxon>
        <taxon>Pseudomonadota</taxon>
        <taxon>Alphaproteobacteria</taxon>
        <taxon>Rhodobacterales</taxon>
        <taxon>Paracoccaceae</taxon>
        <taxon>Flavimaricola</taxon>
    </lineage>
</organism>
<gene>
    <name evidence="3" type="ORF">LOM8899_01974</name>
</gene>